<name>A0AAE0FJW2_9CHLO</name>
<dbReference type="AlphaFoldDB" id="A0AAE0FJW2"/>
<dbReference type="Proteomes" id="UP001190700">
    <property type="component" value="Unassembled WGS sequence"/>
</dbReference>
<feature type="region of interest" description="Disordered" evidence="1">
    <location>
        <begin position="90"/>
        <end position="131"/>
    </location>
</feature>
<organism evidence="2 3">
    <name type="scientific">Cymbomonas tetramitiformis</name>
    <dbReference type="NCBI Taxonomy" id="36881"/>
    <lineage>
        <taxon>Eukaryota</taxon>
        <taxon>Viridiplantae</taxon>
        <taxon>Chlorophyta</taxon>
        <taxon>Pyramimonadophyceae</taxon>
        <taxon>Pyramimonadales</taxon>
        <taxon>Pyramimonadaceae</taxon>
        <taxon>Cymbomonas</taxon>
    </lineage>
</organism>
<keyword evidence="3" id="KW-1185">Reference proteome</keyword>
<reference evidence="2 3" key="1">
    <citation type="journal article" date="2015" name="Genome Biol. Evol.">
        <title>Comparative Genomics of a Bacterivorous Green Alga Reveals Evolutionary Causalities and Consequences of Phago-Mixotrophic Mode of Nutrition.</title>
        <authorList>
            <person name="Burns J.A."/>
            <person name="Paasch A."/>
            <person name="Narechania A."/>
            <person name="Kim E."/>
        </authorList>
    </citation>
    <scope>NUCLEOTIDE SEQUENCE [LARGE SCALE GENOMIC DNA]</scope>
    <source>
        <strain evidence="2 3">PLY_AMNH</strain>
    </source>
</reference>
<feature type="compositionally biased region" description="Pro residues" evidence="1">
    <location>
        <begin position="97"/>
        <end position="131"/>
    </location>
</feature>
<accession>A0AAE0FJW2</accession>
<protein>
    <recommendedName>
        <fullName evidence="4">SUEL-type lectin domain-containing protein</fullName>
    </recommendedName>
</protein>
<evidence type="ECO:0008006" key="4">
    <source>
        <dbReference type="Google" id="ProtNLM"/>
    </source>
</evidence>
<dbReference type="EMBL" id="LGRX02017416">
    <property type="protein sequence ID" value="KAK3260805.1"/>
    <property type="molecule type" value="Genomic_DNA"/>
</dbReference>
<sequence length="174" mass="18147">CGYPNGTWETGYCHAASSQRVVEDFCLMRNGCNITATHMNFGEYCPPSYHGGLVKTLAAEGRCSFPARTGTMAGSPRWILARPGSGAGWFPLRMDAPSPPPPCPPSPPPPAPPLQPPPIPPPYPGFYSASPPPLQSVTSTSAAISTAISAAISAAIVPRSPNATFNTTCATIHQ</sequence>
<comment type="caution">
    <text evidence="2">The sequence shown here is derived from an EMBL/GenBank/DDBJ whole genome shotgun (WGS) entry which is preliminary data.</text>
</comment>
<gene>
    <name evidence="2" type="ORF">CYMTET_30257</name>
</gene>
<evidence type="ECO:0000313" key="3">
    <source>
        <dbReference type="Proteomes" id="UP001190700"/>
    </source>
</evidence>
<evidence type="ECO:0000313" key="2">
    <source>
        <dbReference type="EMBL" id="KAK3260805.1"/>
    </source>
</evidence>
<proteinExistence type="predicted"/>
<feature type="non-terminal residue" evidence="2">
    <location>
        <position position="1"/>
    </location>
</feature>
<evidence type="ECO:0000256" key="1">
    <source>
        <dbReference type="SAM" id="MobiDB-lite"/>
    </source>
</evidence>